<evidence type="ECO:0000313" key="1">
    <source>
        <dbReference type="EMBL" id="GCF94731.1"/>
    </source>
</evidence>
<evidence type="ECO:0000313" key="2">
    <source>
        <dbReference type="Proteomes" id="UP000290567"/>
    </source>
</evidence>
<dbReference type="Proteomes" id="UP000290567">
    <property type="component" value="Unassembled WGS sequence"/>
</dbReference>
<comment type="caution">
    <text evidence="1">The sequence shown here is derived from an EMBL/GenBank/DDBJ whole genome shotgun (WGS) entry which is preliminary data.</text>
</comment>
<keyword evidence="2" id="KW-1185">Reference proteome</keyword>
<protein>
    <recommendedName>
        <fullName evidence="3">GyrI-like small molecule binding domain-containing protein</fullName>
    </recommendedName>
</protein>
<dbReference type="SUPFAM" id="SSF55136">
    <property type="entry name" value="Probable bacterial effector-binding domain"/>
    <property type="match status" value="1"/>
</dbReference>
<name>A0A4P5PEI1_9ENTE</name>
<dbReference type="RefSeq" id="WP_227873800.1">
    <property type="nucleotide sequence ID" value="NZ_BJCC01000022.1"/>
</dbReference>
<dbReference type="AlphaFoldDB" id="A0A4P5PEI1"/>
<accession>A0A4P5PEI1</accession>
<proteinExistence type="predicted"/>
<gene>
    <name evidence="1" type="ORF">NRIC_26220</name>
</gene>
<evidence type="ECO:0008006" key="3">
    <source>
        <dbReference type="Google" id="ProtNLM"/>
    </source>
</evidence>
<organism evidence="1 2">
    <name type="scientific">Enterococcus florum</name>
    <dbReference type="NCBI Taxonomy" id="2480627"/>
    <lineage>
        <taxon>Bacteria</taxon>
        <taxon>Bacillati</taxon>
        <taxon>Bacillota</taxon>
        <taxon>Bacilli</taxon>
        <taxon>Lactobacillales</taxon>
        <taxon>Enterococcaceae</taxon>
        <taxon>Enterococcus</taxon>
    </lineage>
</organism>
<dbReference type="EMBL" id="BJCC01000022">
    <property type="protein sequence ID" value="GCF94731.1"/>
    <property type="molecule type" value="Genomic_DNA"/>
</dbReference>
<dbReference type="InterPro" id="IPR011256">
    <property type="entry name" value="Reg_factor_effector_dom_sf"/>
</dbReference>
<sequence length="94" mass="10887">MKAADVHPLELVDFPGGLYAMAVSIDEDDESIQKVHDKIDQWVATTNFEVDNTRSFMFNMPYLDEANEYQQDIVKGLGYRQMQRYVPIKLKEGQ</sequence>
<reference evidence="2" key="1">
    <citation type="submission" date="2019-02" db="EMBL/GenBank/DDBJ databases">
        <title>Draft genome sequence of Enterococcus sp. Gos25-1.</title>
        <authorList>
            <person name="Tanaka N."/>
            <person name="Shiwa Y."/>
            <person name="Fujita N."/>
        </authorList>
    </citation>
    <scope>NUCLEOTIDE SEQUENCE [LARGE SCALE GENOMIC DNA]</scope>
    <source>
        <strain evidence="2">Gos25-1</strain>
    </source>
</reference>